<gene>
    <name evidence="1" type="ORF">BC781_102688</name>
</gene>
<dbReference type="PROSITE" id="PS51257">
    <property type="entry name" value="PROKAR_LIPOPROTEIN"/>
    <property type="match status" value="1"/>
</dbReference>
<accession>A0A315ZDD9</accession>
<name>A0A315ZDD9_SEDFL</name>
<organism evidence="1 2">
    <name type="scientific">Sediminitomix flava</name>
    <dbReference type="NCBI Taxonomy" id="379075"/>
    <lineage>
        <taxon>Bacteria</taxon>
        <taxon>Pseudomonadati</taxon>
        <taxon>Bacteroidota</taxon>
        <taxon>Cytophagia</taxon>
        <taxon>Cytophagales</taxon>
        <taxon>Flammeovirgaceae</taxon>
        <taxon>Sediminitomix</taxon>
    </lineage>
</organism>
<dbReference type="AlphaFoldDB" id="A0A315ZDD9"/>
<evidence type="ECO:0000313" key="1">
    <source>
        <dbReference type="EMBL" id="PWJ43139.1"/>
    </source>
</evidence>
<protein>
    <submittedName>
        <fullName evidence="1">Uncharacterized protein</fullName>
    </submittedName>
</protein>
<dbReference type="Proteomes" id="UP000245535">
    <property type="component" value="Unassembled WGS sequence"/>
</dbReference>
<reference evidence="1 2" key="1">
    <citation type="submission" date="2018-03" db="EMBL/GenBank/DDBJ databases">
        <title>Genomic Encyclopedia of Archaeal and Bacterial Type Strains, Phase II (KMG-II): from individual species to whole genera.</title>
        <authorList>
            <person name="Goeker M."/>
        </authorList>
    </citation>
    <scope>NUCLEOTIDE SEQUENCE [LARGE SCALE GENOMIC DNA]</scope>
    <source>
        <strain evidence="1 2">DSM 28229</strain>
    </source>
</reference>
<evidence type="ECO:0000313" key="2">
    <source>
        <dbReference type="Proteomes" id="UP000245535"/>
    </source>
</evidence>
<proteinExistence type="predicted"/>
<dbReference type="RefSeq" id="WP_109617439.1">
    <property type="nucleotide sequence ID" value="NZ_QGDO01000002.1"/>
</dbReference>
<comment type="caution">
    <text evidence="1">The sequence shown here is derived from an EMBL/GenBank/DDBJ whole genome shotgun (WGS) entry which is preliminary data.</text>
</comment>
<sequence length="99" mass="11221">MRKFLLPIVALIAFTFSSCDDLEETIDCTSNTARLSALLLTIDEWDCDDATEAYNLLDENQDCDEMKFLIEQQDYGTVEDALFIINGYKTVTCTLDGLF</sequence>
<keyword evidence="2" id="KW-1185">Reference proteome</keyword>
<dbReference type="EMBL" id="QGDO01000002">
    <property type="protein sequence ID" value="PWJ43139.1"/>
    <property type="molecule type" value="Genomic_DNA"/>
</dbReference>